<feature type="region of interest" description="Disordered" evidence="1">
    <location>
        <begin position="547"/>
        <end position="581"/>
    </location>
</feature>
<feature type="transmembrane region" description="Helical" evidence="2">
    <location>
        <begin position="1077"/>
        <end position="1094"/>
    </location>
</feature>
<protein>
    <submittedName>
        <fullName evidence="3">Uncharacterized protein</fullName>
    </submittedName>
</protein>
<dbReference type="GeneID" id="44078571"/>
<keyword evidence="2" id="KW-1133">Transmembrane helix</keyword>
<name>A0A6C0UH15_9EURY</name>
<dbReference type="SUPFAM" id="SSF75011">
    <property type="entry name" value="3-carboxy-cis,cis-mucoante lactonizing enzyme"/>
    <property type="match status" value="1"/>
</dbReference>
<feature type="compositionally biased region" description="Polar residues" evidence="1">
    <location>
        <begin position="148"/>
        <end position="173"/>
    </location>
</feature>
<accession>A0A6C0UH15</accession>
<reference evidence="3 4" key="1">
    <citation type="submission" date="2020-02" db="EMBL/GenBank/DDBJ databases">
        <title>Whole genome sequence of Halogeometricum borinquense strain wsp4.</title>
        <authorList>
            <person name="Verma D.K."/>
            <person name="Gopal K."/>
            <person name="Prasad E.S."/>
        </authorList>
    </citation>
    <scope>NUCLEOTIDE SEQUENCE [LARGE SCALE GENOMIC DNA]</scope>
    <source>
        <strain evidence="4">wsp4</strain>
    </source>
</reference>
<dbReference type="Proteomes" id="UP000465846">
    <property type="component" value="Chromosome"/>
</dbReference>
<dbReference type="EMBL" id="CP048739">
    <property type="protein sequence ID" value="QIB73551.1"/>
    <property type="molecule type" value="Genomic_DNA"/>
</dbReference>
<evidence type="ECO:0000256" key="1">
    <source>
        <dbReference type="SAM" id="MobiDB-lite"/>
    </source>
</evidence>
<evidence type="ECO:0000313" key="3">
    <source>
        <dbReference type="EMBL" id="QIB73551.1"/>
    </source>
</evidence>
<sequence>MRNRALAVIACVLVIANAVALPLVASTPASAAEATASGEVVLTGESATNGSTYTYSLANATQAENFTVELTGHKSIERESASASALADGDTLPFTVAGTTVPENVSVTFTGTEETRSALWSGTASDGATDSISVGGNVEATNASVTFTGRENTTTDSWSASSQSDGQTQSISVGGNVPPKNAQVTFTGNGFGSRYDNLSRTGLSASGSVSLSVEGSLDPTDGNGGDPSLRVTGYSGGYQKSFNISSQGSFPSGIAFGDSGTKMYVSGESVNEIHQYALSTAYDVSSASYSKSRDIGSLTSSPTDISFGDSGTKMYVISYSSGYVYQFDLSTAYDVSSASYTKQYDLSGQESAPLGLDIADSGNKMYVTGDNSEKILQYALSTAYDVSSASYSKSFDVSSKDEIPQGIRFTSDGSKMHVVGVQDSTIYHYSLSTAYDVASATYSESTYIGDQEDGPSGIAFSDDETQMFVTGRIGDHVYQYSIGGPTDLTVSDGDGHTVSLGDLTDGQTKQKSIPLTTSSTKLDFSASGGGLIDVQLTMQEQDYAKNPSIDVDGDGSADGSYSGMLSNGQTASTSLSSLPSGSVSVTSSVSGAPIDWSISADEVNATENPKLDLGADGSFEASYAGVLQSGQTETVDIGNLSTGSNTVAFSTANATSTKWSLTATERDYTEDPGIDLDGDGFMDLRHNGILSPEESSTKSASLSLGTYSAEIDTAGESATAVNVNYTEVTETENAAVIINGHEAPASGTLSEGESTSLDVSADLLQNGENTVTIEVAPNLSADAPTALVDMAYSHTAQTSQTSELNSTAWRETRTVTKTFAGNRSEASIALPFHESVVSVKTAKLSRNGDNLTAIDPSDYEFADGDLVVNLGSVSKGDTYSVQGVGRRVKVHNGDIEIVEPTLPGNALDTKVRIQKSGSGFAIETNSDQVLRAYEESWDNPNDYSLVTASGTQRLSLPNAGNDSTARVEYTPLEVIPERGDAKVSIEDLASRQFHVEGGRVSGDTVKLRWLSVVEDKQYALWSVTHQDTKAVSKANAGGVTFTEDDSPETFEVVKSADAGDSDGIGGPFGLGQSVQSGMVLVLVAGSVIGTYWAQRRWGNGLNGTRDWLVLGLVATATTALGIEIVAPGTLAGLLTTGPVPFVIAAVGGLIVIYYGTAYLPGSRKLRFGYVAISVGVIGVIGLEVLSPGSVTDTLGPTLASGLDPAIRLGGLVAVGLAGYGGWKWLTSGSGGGGSGGSSTATIVIDDNDGGSN</sequence>
<proteinExistence type="predicted"/>
<organism evidence="3 4">
    <name type="scientific">Halogeometricum borinquense</name>
    <dbReference type="NCBI Taxonomy" id="60847"/>
    <lineage>
        <taxon>Archaea</taxon>
        <taxon>Methanobacteriati</taxon>
        <taxon>Methanobacteriota</taxon>
        <taxon>Stenosarchaea group</taxon>
        <taxon>Halobacteria</taxon>
        <taxon>Halobacteriales</taxon>
        <taxon>Haloferacaceae</taxon>
        <taxon>Halogeometricum</taxon>
    </lineage>
</organism>
<dbReference type="InterPro" id="IPR015943">
    <property type="entry name" value="WD40/YVTN_repeat-like_dom_sf"/>
</dbReference>
<gene>
    <name evidence="3" type="ORF">G3I44_04180</name>
</gene>
<dbReference type="Gene3D" id="2.130.10.10">
    <property type="entry name" value="YVTN repeat-like/Quinoprotein amine dehydrogenase"/>
    <property type="match status" value="1"/>
</dbReference>
<evidence type="ECO:0000256" key="2">
    <source>
        <dbReference type="SAM" id="Phobius"/>
    </source>
</evidence>
<feature type="region of interest" description="Disordered" evidence="1">
    <location>
        <begin position="148"/>
        <end position="185"/>
    </location>
</feature>
<feature type="transmembrane region" description="Helical" evidence="2">
    <location>
        <begin position="1106"/>
        <end position="1126"/>
    </location>
</feature>
<evidence type="ECO:0000313" key="4">
    <source>
        <dbReference type="Proteomes" id="UP000465846"/>
    </source>
</evidence>
<feature type="transmembrane region" description="Helical" evidence="2">
    <location>
        <begin position="1138"/>
        <end position="1155"/>
    </location>
</feature>
<keyword evidence="2" id="KW-0812">Transmembrane</keyword>
<feature type="compositionally biased region" description="Low complexity" evidence="1">
    <location>
        <begin position="570"/>
        <end position="581"/>
    </location>
</feature>
<dbReference type="AlphaFoldDB" id="A0A6C0UH15"/>
<feature type="transmembrane region" description="Helical" evidence="2">
    <location>
        <begin position="1167"/>
        <end position="1185"/>
    </location>
</feature>
<keyword evidence="2" id="KW-0472">Membrane</keyword>
<feature type="region of interest" description="Disordered" evidence="1">
    <location>
        <begin position="1230"/>
        <end position="1252"/>
    </location>
</feature>
<dbReference type="RefSeq" id="WP_163485599.1">
    <property type="nucleotide sequence ID" value="NZ_CP048739.1"/>
</dbReference>
<feature type="transmembrane region" description="Helical" evidence="2">
    <location>
        <begin position="1205"/>
        <end position="1222"/>
    </location>
</feature>